<evidence type="ECO:0000256" key="1">
    <source>
        <dbReference type="ARBA" id="ARBA00022679"/>
    </source>
</evidence>
<evidence type="ECO:0000256" key="4">
    <source>
        <dbReference type="ARBA" id="ARBA00022840"/>
    </source>
</evidence>
<dbReference type="InterPro" id="IPR020635">
    <property type="entry name" value="Tyr_kinase_cat_dom"/>
</dbReference>
<dbReference type="PROSITE" id="PS50011">
    <property type="entry name" value="PROTEIN_KINASE_DOM"/>
    <property type="match status" value="1"/>
</dbReference>
<organism evidence="7 8">
    <name type="scientific">Shimia sagamensis</name>
    <dbReference type="NCBI Taxonomy" id="1566352"/>
    <lineage>
        <taxon>Bacteria</taxon>
        <taxon>Pseudomonadati</taxon>
        <taxon>Pseudomonadota</taxon>
        <taxon>Alphaproteobacteria</taxon>
        <taxon>Rhodobacterales</taxon>
        <taxon>Roseobacteraceae</taxon>
    </lineage>
</organism>
<sequence length="436" mass="47837">MDYADDTVTALPAGTELLRGQYRITRSLGQGGFGLTYLASDSLNRTVVIKECYPSQICTRDGRQVVPSGAESAPFFASVLEQFQAEAHCLAELDHPKIVAVHQTFTENGTAYTAMDFVEGEDLHELVDHAPGRLTPRLVDGLLRQVLDALSYLHDRGVLHRDVAPDNLILSEAGDVTLIDFGASYSTDDAENGQNQRMLAVKDGYSPPEFYGADDAQGAHSDMYSLGALCHLMFTGEAPPDAQTRLDMIAQGRMDPYVPLESTDFEIDIRLKLATDRSLALTATDRLGCADEWLAVMDGPIPKPLPVFDPAVIGVIEELVVKTNKVLTPGLPKVLQRPLKALDEPRQAPPPKQYVDIFGNPIEDVEAYLDEQDRLSQKRSKSRTRLLLQGDHLRASGARAPVQVTSNQTSGGSLFEKFCDRLKGDRSSPNTRLFLI</sequence>
<name>A0ABY1PC59_9RHOB</name>
<dbReference type="InterPro" id="IPR017441">
    <property type="entry name" value="Protein_kinase_ATP_BS"/>
</dbReference>
<reference evidence="7 8" key="1">
    <citation type="submission" date="2017-05" db="EMBL/GenBank/DDBJ databases">
        <authorList>
            <person name="Varghese N."/>
            <person name="Submissions S."/>
        </authorList>
    </citation>
    <scope>NUCLEOTIDE SEQUENCE [LARGE SCALE GENOMIC DNA]</scope>
    <source>
        <strain evidence="7 8">DSM 29734</strain>
    </source>
</reference>
<keyword evidence="4 5" id="KW-0067">ATP-binding</keyword>
<dbReference type="EMBL" id="FXTY01000007">
    <property type="protein sequence ID" value="SMP30983.1"/>
    <property type="molecule type" value="Genomic_DNA"/>
</dbReference>
<keyword evidence="1" id="KW-0808">Transferase</keyword>
<gene>
    <name evidence="7" type="ORF">SAMN06265373_107183</name>
</gene>
<evidence type="ECO:0000256" key="2">
    <source>
        <dbReference type="ARBA" id="ARBA00022741"/>
    </source>
</evidence>
<feature type="domain" description="Protein kinase" evidence="6">
    <location>
        <begin position="22"/>
        <end position="294"/>
    </location>
</feature>
<protein>
    <submittedName>
        <fullName evidence="7">Serine/threonine protein kinase</fullName>
    </submittedName>
</protein>
<keyword evidence="8" id="KW-1185">Reference proteome</keyword>
<dbReference type="Proteomes" id="UP001157961">
    <property type="component" value="Unassembled WGS sequence"/>
</dbReference>
<dbReference type="Gene3D" id="1.10.510.10">
    <property type="entry name" value="Transferase(Phosphotransferase) domain 1"/>
    <property type="match status" value="1"/>
</dbReference>
<dbReference type="SMART" id="SM00219">
    <property type="entry name" value="TyrKc"/>
    <property type="match status" value="1"/>
</dbReference>
<comment type="caution">
    <text evidence="7">The sequence shown here is derived from an EMBL/GenBank/DDBJ whole genome shotgun (WGS) entry which is preliminary data.</text>
</comment>
<dbReference type="InterPro" id="IPR008266">
    <property type="entry name" value="Tyr_kinase_AS"/>
</dbReference>
<evidence type="ECO:0000256" key="3">
    <source>
        <dbReference type="ARBA" id="ARBA00022777"/>
    </source>
</evidence>
<dbReference type="PROSITE" id="PS00107">
    <property type="entry name" value="PROTEIN_KINASE_ATP"/>
    <property type="match status" value="1"/>
</dbReference>
<dbReference type="InterPro" id="IPR000719">
    <property type="entry name" value="Prot_kinase_dom"/>
</dbReference>
<dbReference type="Pfam" id="PF00069">
    <property type="entry name" value="Pkinase"/>
    <property type="match status" value="1"/>
</dbReference>
<keyword evidence="7" id="KW-0723">Serine/threonine-protein kinase</keyword>
<evidence type="ECO:0000259" key="6">
    <source>
        <dbReference type="PROSITE" id="PS50011"/>
    </source>
</evidence>
<keyword evidence="2 5" id="KW-0547">Nucleotide-binding</keyword>
<dbReference type="CDD" id="cd14014">
    <property type="entry name" value="STKc_PknB_like"/>
    <property type="match status" value="1"/>
</dbReference>
<dbReference type="GO" id="GO:0004674">
    <property type="term" value="F:protein serine/threonine kinase activity"/>
    <property type="evidence" value="ECO:0007669"/>
    <property type="project" value="UniProtKB-KW"/>
</dbReference>
<dbReference type="PANTHER" id="PTHR43289">
    <property type="entry name" value="MITOGEN-ACTIVATED PROTEIN KINASE KINASE KINASE 20-RELATED"/>
    <property type="match status" value="1"/>
</dbReference>
<dbReference type="PROSITE" id="PS00109">
    <property type="entry name" value="PROTEIN_KINASE_TYR"/>
    <property type="match status" value="1"/>
</dbReference>
<dbReference type="SUPFAM" id="SSF56112">
    <property type="entry name" value="Protein kinase-like (PK-like)"/>
    <property type="match status" value="1"/>
</dbReference>
<dbReference type="InterPro" id="IPR011009">
    <property type="entry name" value="Kinase-like_dom_sf"/>
</dbReference>
<keyword evidence="3 7" id="KW-0418">Kinase</keyword>
<dbReference type="Gene3D" id="3.30.200.20">
    <property type="entry name" value="Phosphorylase Kinase, domain 1"/>
    <property type="match status" value="1"/>
</dbReference>
<evidence type="ECO:0000313" key="7">
    <source>
        <dbReference type="EMBL" id="SMP30983.1"/>
    </source>
</evidence>
<feature type="binding site" evidence="5">
    <location>
        <position position="50"/>
    </location>
    <ligand>
        <name>ATP</name>
        <dbReference type="ChEBI" id="CHEBI:30616"/>
    </ligand>
</feature>
<dbReference type="PANTHER" id="PTHR43289:SF34">
    <property type="entry name" value="SERINE_THREONINE-PROTEIN KINASE YBDM-RELATED"/>
    <property type="match status" value="1"/>
</dbReference>
<evidence type="ECO:0000313" key="8">
    <source>
        <dbReference type="Proteomes" id="UP001157961"/>
    </source>
</evidence>
<proteinExistence type="predicted"/>
<accession>A0ABY1PC59</accession>
<dbReference type="RefSeq" id="WP_283427282.1">
    <property type="nucleotide sequence ID" value="NZ_FXTY01000007.1"/>
</dbReference>
<evidence type="ECO:0000256" key="5">
    <source>
        <dbReference type="PROSITE-ProRule" id="PRU10141"/>
    </source>
</evidence>